<accession>A0AAP7DKQ8</accession>
<comment type="caution">
    <text evidence="1">The sequence shown here is derived from an EMBL/GenBank/DDBJ whole genome shotgun (WGS) entry which is preliminary data.</text>
</comment>
<gene>
    <name evidence="1" type="ORF">HMI46_26995</name>
</gene>
<reference evidence="1 2" key="1">
    <citation type="submission" date="2020-05" db="EMBL/GenBank/DDBJ databases">
        <title>Whole genome sequencing and identification of novel metabolites from Paenibacillus alvei strain JR949.</title>
        <authorList>
            <person name="Rajendhran J."/>
            <person name="Sree Pranav P."/>
            <person name="Mahalakshmi B."/>
            <person name="Karthikeyan R."/>
        </authorList>
    </citation>
    <scope>NUCLEOTIDE SEQUENCE [LARGE SCALE GENOMIC DNA]</scope>
    <source>
        <strain evidence="1 2">JR949</strain>
    </source>
</reference>
<evidence type="ECO:0000313" key="2">
    <source>
        <dbReference type="Proteomes" id="UP000552038"/>
    </source>
</evidence>
<dbReference type="AlphaFoldDB" id="A0AAP7DKQ8"/>
<sequence>MNAKETTSPPEINYTFIFRDGSGNKTNLTPCPVKDKDGLSHFLATNKKEYTFTATEAINMSDVFYAKIDNHIISNLRITKYLNKGEIGVIK</sequence>
<proteinExistence type="predicted"/>
<organism evidence="1 2">
    <name type="scientific">Paenibacillus alvei</name>
    <name type="common">Bacillus alvei</name>
    <dbReference type="NCBI Taxonomy" id="44250"/>
    <lineage>
        <taxon>Bacteria</taxon>
        <taxon>Bacillati</taxon>
        <taxon>Bacillota</taxon>
        <taxon>Bacilli</taxon>
        <taxon>Bacillales</taxon>
        <taxon>Paenibacillaceae</taxon>
        <taxon>Paenibacillus</taxon>
    </lineage>
</organism>
<dbReference type="Proteomes" id="UP000552038">
    <property type="component" value="Unassembled WGS sequence"/>
</dbReference>
<evidence type="ECO:0000313" key="1">
    <source>
        <dbReference type="EMBL" id="NOJ74153.1"/>
    </source>
</evidence>
<dbReference type="EMBL" id="JABFOR010000085">
    <property type="protein sequence ID" value="NOJ74153.1"/>
    <property type="molecule type" value="Genomic_DNA"/>
</dbReference>
<protein>
    <submittedName>
        <fullName evidence="1">Uncharacterized protein</fullName>
    </submittedName>
</protein>
<dbReference type="RefSeq" id="WP_171420079.1">
    <property type="nucleotide sequence ID" value="NZ_JABFOR010000085.1"/>
</dbReference>
<name>A0AAP7DKQ8_PAEAL</name>